<accession>A0AAV4A9E7</accession>
<sequence length="93" mass="10486">MAAILRRYKIHHPDGPPSSSSTVTTRTDVSHLTRDAAAFPGKPLTWRWRPCRRRPHRDRRPCTGPALDRAITGIGSRRRLNECRAGGSHRVPV</sequence>
<feature type="region of interest" description="Disordered" evidence="1">
    <location>
        <begin position="1"/>
        <end position="28"/>
    </location>
</feature>
<proteinExistence type="predicted"/>
<evidence type="ECO:0000313" key="3">
    <source>
        <dbReference type="Proteomes" id="UP000735302"/>
    </source>
</evidence>
<reference evidence="2 3" key="1">
    <citation type="journal article" date="2021" name="Elife">
        <title>Chloroplast acquisition without the gene transfer in kleptoplastic sea slugs, Plakobranchus ocellatus.</title>
        <authorList>
            <person name="Maeda T."/>
            <person name="Takahashi S."/>
            <person name="Yoshida T."/>
            <person name="Shimamura S."/>
            <person name="Takaki Y."/>
            <person name="Nagai Y."/>
            <person name="Toyoda A."/>
            <person name="Suzuki Y."/>
            <person name="Arimoto A."/>
            <person name="Ishii H."/>
            <person name="Satoh N."/>
            <person name="Nishiyama T."/>
            <person name="Hasebe M."/>
            <person name="Maruyama T."/>
            <person name="Minagawa J."/>
            <person name="Obokata J."/>
            <person name="Shigenobu S."/>
        </authorList>
    </citation>
    <scope>NUCLEOTIDE SEQUENCE [LARGE SCALE GENOMIC DNA]</scope>
</reference>
<feature type="compositionally biased region" description="Basic residues" evidence="1">
    <location>
        <begin position="1"/>
        <end position="10"/>
    </location>
</feature>
<comment type="caution">
    <text evidence="2">The sequence shown here is derived from an EMBL/GenBank/DDBJ whole genome shotgun (WGS) entry which is preliminary data.</text>
</comment>
<name>A0AAV4A9E7_9GAST</name>
<evidence type="ECO:0000313" key="2">
    <source>
        <dbReference type="EMBL" id="GFO04795.1"/>
    </source>
</evidence>
<feature type="compositionally biased region" description="Low complexity" evidence="1">
    <location>
        <begin position="18"/>
        <end position="27"/>
    </location>
</feature>
<organism evidence="2 3">
    <name type="scientific">Plakobranchus ocellatus</name>
    <dbReference type="NCBI Taxonomy" id="259542"/>
    <lineage>
        <taxon>Eukaryota</taxon>
        <taxon>Metazoa</taxon>
        <taxon>Spiralia</taxon>
        <taxon>Lophotrochozoa</taxon>
        <taxon>Mollusca</taxon>
        <taxon>Gastropoda</taxon>
        <taxon>Heterobranchia</taxon>
        <taxon>Euthyneura</taxon>
        <taxon>Panpulmonata</taxon>
        <taxon>Sacoglossa</taxon>
        <taxon>Placobranchoidea</taxon>
        <taxon>Plakobranchidae</taxon>
        <taxon>Plakobranchus</taxon>
    </lineage>
</organism>
<protein>
    <submittedName>
        <fullName evidence="2">Uncharacterized protein</fullName>
    </submittedName>
</protein>
<dbReference type="AlphaFoldDB" id="A0AAV4A9E7"/>
<evidence type="ECO:0000256" key="1">
    <source>
        <dbReference type="SAM" id="MobiDB-lite"/>
    </source>
</evidence>
<gene>
    <name evidence="2" type="ORF">PoB_003130000</name>
</gene>
<keyword evidence="3" id="KW-1185">Reference proteome</keyword>
<dbReference type="Proteomes" id="UP000735302">
    <property type="component" value="Unassembled WGS sequence"/>
</dbReference>
<dbReference type="EMBL" id="BLXT01003741">
    <property type="protein sequence ID" value="GFO04795.1"/>
    <property type="molecule type" value="Genomic_DNA"/>
</dbReference>